<dbReference type="WBParaSite" id="ECPE_0000093201-mRNA-1">
    <property type="protein sequence ID" value="ECPE_0000093201-mRNA-1"/>
    <property type="gene ID" value="ECPE_0000093201"/>
</dbReference>
<dbReference type="Proteomes" id="UP000272942">
    <property type="component" value="Unassembled WGS sequence"/>
</dbReference>
<proteinExistence type="predicted"/>
<reference evidence="4" key="1">
    <citation type="submission" date="2016-06" db="UniProtKB">
        <authorList>
            <consortium name="WormBaseParasite"/>
        </authorList>
    </citation>
    <scope>IDENTIFICATION</scope>
</reference>
<feature type="compositionally biased region" description="Polar residues" evidence="1">
    <location>
        <begin position="1"/>
        <end position="10"/>
    </location>
</feature>
<evidence type="ECO:0000313" key="2">
    <source>
        <dbReference type="EMBL" id="VDP31137.1"/>
    </source>
</evidence>
<evidence type="ECO:0000256" key="1">
    <source>
        <dbReference type="SAM" id="MobiDB-lite"/>
    </source>
</evidence>
<keyword evidence="3" id="KW-1185">Reference proteome</keyword>
<name>A0A183A1U7_9TREM</name>
<feature type="compositionally biased region" description="Basic and acidic residues" evidence="1">
    <location>
        <begin position="36"/>
        <end position="50"/>
    </location>
</feature>
<organism evidence="4">
    <name type="scientific">Echinostoma caproni</name>
    <dbReference type="NCBI Taxonomy" id="27848"/>
    <lineage>
        <taxon>Eukaryota</taxon>
        <taxon>Metazoa</taxon>
        <taxon>Spiralia</taxon>
        <taxon>Lophotrochozoa</taxon>
        <taxon>Platyhelminthes</taxon>
        <taxon>Trematoda</taxon>
        <taxon>Digenea</taxon>
        <taxon>Plagiorchiida</taxon>
        <taxon>Echinostomata</taxon>
        <taxon>Echinostomatoidea</taxon>
        <taxon>Echinostomatidae</taxon>
        <taxon>Echinostoma</taxon>
    </lineage>
</organism>
<evidence type="ECO:0000313" key="3">
    <source>
        <dbReference type="Proteomes" id="UP000272942"/>
    </source>
</evidence>
<feature type="region of interest" description="Disordered" evidence="1">
    <location>
        <begin position="1"/>
        <end position="50"/>
    </location>
</feature>
<accession>A0A183A1U7</accession>
<dbReference type="AlphaFoldDB" id="A0A183A1U7"/>
<protein>
    <submittedName>
        <fullName evidence="4">SPT6_acidic domain-containing protein</fullName>
    </submittedName>
</protein>
<evidence type="ECO:0000313" key="4">
    <source>
        <dbReference type="WBParaSite" id="ECPE_0000093201-mRNA-1"/>
    </source>
</evidence>
<dbReference type="EMBL" id="UZAN01004221">
    <property type="protein sequence ID" value="VDP31137.1"/>
    <property type="molecule type" value="Genomic_DNA"/>
</dbReference>
<sequence>MKPDSKTSNVEEGEIFSDELDDDDDDGLDENLIGGEEDKRKLEKMSEKEREEELFKRAERRDAIMVNSISILTNATGT</sequence>
<feature type="compositionally biased region" description="Acidic residues" evidence="1">
    <location>
        <begin position="11"/>
        <end position="29"/>
    </location>
</feature>
<gene>
    <name evidence="2" type="ORF">ECPE_LOCUS932</name>
</gene>
<reference evidence="2 3" key="2">
    <citation type="submission" date="2018-11" db="EMBL/GenBank/DDBJ databases">
        <authorList>
            <consortium name="Pathogen Informatics"/>
        </authorList>
    </citation>
    <scope>NUCLEOTIDE SEQUENCE [LARGE SCALE GENOMIC DNA]</scope>
    <source>
        <strain evidence="2 3">Egypt</strain>
    </source>
</reference>